<proteinExistence type="predicted"/>
<feature type="signal peptide" evidence="1">
    <location>
        <begin position="1"/>
        <end position="22"/>
    </location>
</feature>
<dbReference type="Proteomes" id="UP001597216">
    <property type="component" value="Unassembled WGS sequence"/>
</dbReference>
<evidence type="ECO:0000259" key="2">
    <source>
        <dbReference type="Pfam" id="PF13472"/>
    </source>
</evidence>
<dbReference type="EMBL" id="JBHTLQ010000078">
    <property type="protein sequence ID" value="MFD1192769.1"/>
    <property type="molecule type" value="Genomic_DNA"/>
</dbReference>
<dbReference type="InterPro" id="IPR040794">
    <property type="entry name" value="CE2_N"/>
</dbReference>
<keyword evidence="1" id="KW-0732">Signal</keyword>
<dbReference type="Pfam" id="PF13472">
    <property type="entry name" value="Lipase_GDSL_2"/>
    <property type="match status" value="1"/>
</dbReference>
<organism evidence="4 5">
    <name type="scientific">Phenylobacterium conjunctum</name>
    <dbReference type="NCBI Taxonomy" id="1298959"/>
    <lineage>
        <taxon>Bacteria</taxon>
        <taxon>Pseudomonadati</taxon>
        <taxon>Pseudomonadota</taxon>
        <taxon>Alphaproteobacteria</taxon>
        <taxon>Caulobacterales</taxon>
        <taxon>Caulobacteraceae</taxon>
        <taxon>Phenylobacterium</taxon>
    </lineage>
</organism>
<evidence type="ECO:0000256" key="1">
    <source>
        <dbReference type="SAM" id="SignalP"/>
    </source>
</evidence>
<sequence length="355" mass="38568">MRRPWWTALVLGLIVCASQAVAQTALPLRTVGRTVPGVAGFSLMQWPGVYFEGAFTGAEVTVGPVSGKARFKVEIDGAPAGLLTSGDPALRISGLTPAAHRLRVERIDEQRDVVAGFGGATVPGPENVLAPPPPRARQIEFIGDSFTTGFGLTAGRSFCTNGKIWATTDTSQTFAARLGRHYDADYQVIAYSAGGLVRNSPFRRTKPVVPQLYERTLFDDPTPASRDPTWRPQLLVLSLGSNDFAPMDRREAWKTPAQVEAALVPAGVAFVRKLQARYPGVKILLLDFDEAPVVASNRLIMAELEKAGVSDVRHVSTRDRFAFSGCFQHLDAADNARITTQLQEVIDAWPGVWDR</sequence>
<feature type="domain" description="SGNH hydrolase-type esterase" evidence="2">
    <location>
        <begin position="141"/>
        <end position="290"/>
    </location>
</feature>
<comment type="caution">
    <text evidence="4">The sequence shown here is derived from an EMBL/GenBank/DDBJ whole genome shotgun (WGS) entry which is preliminary data.</text>
</comment>
<feature type="chain" id="PRO_5046872872" evidence="1">
    <location>
        <begin position="23"/>
        <end position="355"/>
    </location>
</feature>
<dbReference type="Gene3D" id="3.40.50.1110">
    <property type="entry name" value="SGNH hydrolase"/>
    <property type="match status" value="1"/>
</dbReference>
<evidence type="ECO:0000313" key="4">
    <source>
        <dbReference type="EMBL" id="MFD1192769.1"/>
    </source>
</evidence>
<dbReference type="PANTHER" id="PTHR37834">
    <property type="entry name" value="GDSL-LIKE LIPASE/ACYLHYDROLASE DOMAIN PROTEIN (AFU_ORTHOLOGUE AFUA_2G00620)"/>
    <property type="match status" value="1"/>
</dbReference>
<dbReference type="Pfam" id="PF17996">
    <property type="entry name" value="CE2_N"/>
    <property type="match status" value="1"/>
</dbReference>
<feature type="domain" description="Carbohydrate esterase 2 N-terminal" evidence="3">
    <location>
        <begin position="31"/>
        <end position="132"/>
    </location>
</feature>
<reference evidence="5" key="1">
    <citation type="journal article" date="2019" name="Int. J. Syst. Evol. Microbiol.">
        <title>The Global Catalogue of Microorganisms (GCM) 10K type strain sequencing project: providing services to taxonomists for standard genome sequencing and annotation.</title>
        <authorList>
            <consortium name="The Broad Institute Genomics Platform"/>
            <consortium name="The Broad Institute Genome Sequencing Center for Infectious Disease"/>
            <person name="Wu L."/>
            <person name="Ma J."/>
        </authorList>
    </citation>
    <scope>NUCLEOTIDE SEQUENCE [LARGE SCALE GENOMIC DNA]</scope>
    <source>
        <strain evidence="5">CCUG 55074</strain>
    </source>
</reference>
<dbReference type="InterPro" id="IPR036514">
    <property type="entry name" value="SGNH_hydro_sf"/>
</dbReference>
<dbReference type="RefSeq" id="WP_377354738.1">
    <property type="nucleotide sequence ID" value="NZ_JBHTLQ010000078.1"/>
</dbReference>
<dbReference type="InterPro" id="IPR052762">
    <property type="entry name" value="PCW_deacetylase/CE"/>
</dbReference>
<protein>
    <submittedName>
        <fullName evidence="4">GDSL-type esterase/lipase family protein</fullName>
    </submittedName>
</protein>
<evidence type="ECO:0000259" key="3">
    <source>
        <dbReference type="Pfam" id="PF17996"/>
    </source>
</evidence>
<accession>A0ABW3T6I5</accession>
<gene>
    <name evidence="4" type="ORF">ACFQ27_19430</name>
</gene>
<evidence type="ECO:0000313" key="5">
    <source>
        <dbReference type="Proteomes" id="UP001597216"/>
    </source>
</evidence>
<name>A0ABW3T6I5_9CAUL</name>
<keyword evidence="5" id="KW-1185">Reference proteome</keyword>
<dbReference type="PANTHER" id="PTHR37834:SF2">
    <property type="entry name" value="ESTERASE, SGNH HYDROLASE-TYPE"/>
    <property type="match status" value="1"/>
</dbReference>
<dbReference type="InterPro" id="IPR013830">
    <property type="entry name" value="SGNH_hydro"/>
</dbReference>
<dbReference type="SUPFAM" id="SSF52266">
    <property type="entry name" value="SGNH hydrolase"/>
    <property type="match status" value="1"/>
</dbReference>
<dbReference type="Gene3D" id="2.60.120.260">
    <property type="entry name" value="Galactose-binding domain-like"/>
    <property type="match status" value="1"/>
</dbReference>